<dbReference type="Gene3D" id="1.10.630.10">
    <property type="entry name" value="Cytochrome P450"/>
    <property type="match status" value="1"/>
</dbReference>
<dbReference type="InterPro" id="IPR017972">
    <property type="entry name" value="Cyt_P450_CS"/>
</dbReference>
<keyword evidence="9" id="KW-1185">Reference proteome</keyword>
<evidence type="ECO:0000256" key="2">
    <source>
        <dbReference type="ARBA" id="ARBA00022617"/>
    </source>
</evidence>
<dbReference type="GO" id="GO:0020037">
    <property type="term" value="F:heme binding"/>
    <property type="evidence" value="ECO:0007669"/>
    <property type="project" value="InterPro"/>
</dbReference>
<evidence type="ECO:0000256" key="4">
    <source>
        <dbReference type="ARBA" id="ARBA00023002"/>
    </source>
</evidence>
<dbReference type="AlphaFoldDB" id="A0A2P2GUB3"/>
<keyword evidence="3 7" id="KW-0479">Metal-binding</keyword>
<keyword evidence="2 7" id="KW-0349">Heme</keyword>
<dbReference type="PRINTS" id="PR00359">
    <property type="entry name" value="BP450"/>
</dbReference>
<evidence type="ECO:0000256" key="6">
    <source>
        <dbReference type="ARBA" id="ARBA00023033"/>
    </source>
</evidence>
<dbReference type="GO" id="GO:0016705">
    <property type="term" value="F:oxidoreductase activity, acting on paired donors, with incorporation or reduction of molecular oxygen"/>
    <property type="evidence" value="ECO:0007669"/>
    <property type="project" value="InterPro"/>
</dbReference>
<evidence type="ECO:0000313" key="9">
    <source>
        <dbReference type="Proteomes" id="UP000265325"/>
    </source>
</evidence>
<proteinExistence type="inferred from homology"/>
<dbReference type="GO" id="GO:0004497">
    <property type="term" value="F:monooxygenase activity"/>
    <property type="evidence" value="ECO:0007669"/>
    <property type="project" value="UniProtKB-KW"/>
</dbReference>
<comment type="caution">
    <text evidence="8">The sequence shown here is derived from an EMBL/GenBank/DDBJ whole genome shotgun (WGS) entry which is preliminary data.</text>
</comment>
<dbReference type="EMBL" id="LAQS01000009">
    <property type="protein sequence ID" value="KKZ74449.1"/>
    <property type="molecule type" value="Genomic_DNA"/>
</dbReference>
<protein>
    <submittedName>
        <fullName evidence="8">Cytochrome P450</fullName>
    </submittedName>
</protein>
<dbReference type="Pfam" id="PF00067">
    <property type="entry name" value="p450"/>
    <property type="match status" value="1"/>
</dbReference>
<evidence type="ECO:0000256" key="3">
    <source>
        <dbReference type="ARBA" id="ARBA00022723"/>
    </source>
</evidence>
<keyword evidence="4 7" id="KW-0560">Oxidoreductase</keyword>
<reference evidence="8 9" key="1">
    <citation type="submission" date="2015-05" db="EMBL/GenBank/DDBJ databases">
        <title>Draft Genome assembly of Streptomyces showdoensis.</title>
        <authorList>
            <person name="Thapa K.K."/>
            <person name="Metsa-Ketela M."/>
        </authorList>
    </citation>
    <scope>NUCLEOTIDE SEQUENCE [LARGE SCALE GENOMIC DNA]</scope>
    <source>
        <strain evidence="8 9">ATCC 15227</strain>
    </source>
</reference>
<dbReference type="CDD" id="cd11029">
    <property type="entry name" value="CYP107-like"/>
    <property type="match status" value="1"/>
</dbReference>
<dbReference type="InterPro" id="IPR002397">
    <property type="entry name" value="Cyt_P450_B"/>
</dbReference>
<dbReference type="FunFam" id="1.10.630.10:FF:000018">
    <property type="entry name" value="Cytochrome P450 monooxygenase"/>
    <property type="match status" value="1"/>
</dbReference>
<dbReference type="PROSITE" id="PS00086">
    <property type="entry name" value="CYTOCHROME_P450"/>
    <property type="match status" value="1"/>
</dbReference>
<dbReference type="PANTHER" id="PTHR46696:SF1">
    <property type="entry name" value="CYTOCHROME P450 YJIB-RELATED"/>
    <property type="match status" value="1"/>
</dbReference>
<gene>
    <name evidence="8" type="ORF">VO63_07875</name>
</gene>
<organism evidence="8 9">
    <name type="scientific">Streptomyces showdoensis</name>
    <dbReference type="NCBI Taxonomy" id="68268"/>
    <lineage>
        <taxon>Bacteria</taxon>
        <taxon>Bacillati</taxon>
        <taxon>Actinomycetota</taxon>
        <taxon>Actinomycetes</taxon>
        <taxon>Kitasatosporales</taxon>
        <taxon>Streptomycetaceae</taxon>
        <taxon>Streptomyces</taxon>
    </lineage>
</organism>
<name>A0A2P2GUB3_STREW</name>
<sequence>MASCPFATQDPHTLDVTGSDLAGEAAALRARGPAVQVELPGGVRAWAVVGQEHVERLLLDPRVSKDARRHWPAFVEGRITPEWPLYPWVANENMLFSYGAEHARLRRLVAAAFTARRTAALKPRVEEIAASLLDPLAAALEAGGTAELRTAYAESLPLQVICELFGVAEGAARDELCAALRTVFSSSVSAATMEAARGTAFRQLAGLVAERRLAPGDDLTSSLIAARDGADALTENELLGSLFLLIAAGQDTTAALIVNATAALLTHPEQLAHVRAGRASWEDVVAETLRTHGPAAYSPMRFAVEDIDLDGVRIAQGDPILVNFAAGGLDPSRYGPDAARFDLLRTDRDTLGFGHGVHRCLGSPLAVLEASVALSALFDRFPALELGCSAAELAPMPTFLLNGYGALPVRLGS</sequence>
<dbReference type="InterPro" id="IPR001128">
    <property type="entry name" value="Cyt_P450"/>
</dbReference>
<keyword evidence="6 7" id="KW-0503">Monooxygenase</keyword>
<dbReference type="SUPFAM" id="SSF48264">
    <property type="entry name" value="Cytochrome P450"/>
    <property type="match status" value="1"/>
</dbReference>
<dbReference type="Proteomes" id="UP000265325">
    <property type="component" value="Unassembled WGS sequence"/>
</dbReference>
<comment type="similarity">
    <text evidence="1 7">Belongs to the cytochrome P450 family.</text>
</comment>
<dbReference type="GO" id="GO:0005506">
    <property type="term" value="F:iron ion binding"/>
    <property type="evidence" value="ECO:0007669"/>
    <property type="project" value="InterPro"/>
</dbReference>
<dbReference type="PANTHER" id="PTHR46696">
    <property type="entry name" value="P450, PUTATIVE (EUROFUNG)-RELATED"/>
    <property type="match status" value="1"/>
</dbReference>
<evidence type="ECO:0000256" key="1">
    <source>
        <dbReference type="ARBA" id="ARBA00010617"/>
    </source>
</evidence>
<dbReference type="InterPro" id="IPR036396">
    <property type="entry name" value="Cyt_P450_sf"/>
</dbReference>
<keyword evidence="5 7" id="KW-0408">Iron</keyword>
<evidence type="ECO:0000256" key="7">
    <source>
        <dbReference type="RuleBase" id="RU000461"/>
    </source>
</evidence>
<accession>A0A2P2GUB3</accession>
<evidence type="ECO:0000256" key="5">
    <source>
        <dbReference type="ARBA" id="ARBA00023004"/>
    </source>
</evidence>
<evidence type="ECO:0000313" key="8">
    <source>
        <dbReference type="EMBL" id="KKZ74449.1"/>
    </source>
</evidence>